<evidence type="ECO:0000313" key="2">
    <source>
        <dbReference type="Proteomes" id="UP000327044"/>
    </source>
</evidence>
<proteinExistence type="predicted"/>
<feature type="non-terminal residue" evidence="1">
    <location>
        <position position="1"/>
    </location>
</feature>
<dbReference type="Proteomes" id="UP000327044">
    <property type="component" value="Unassembled WGS sequence"/>
</dbReference>
<dbReference type="InterPro" id="IPR008593">
    <property type="entry name" value="Dam_MeTrfase"/>
</dbReference>
<dbReference type="GO" id="GO:0009307">
    <property type="term" value="P:DNA restriction-modification system"/>
    <property type="evidence" value="ECO:0007669"/>
    <property type="project" value="InterPro"/>
</dbReference>
<keyword evidence="2" id="KW-1185">Reference proteome</keyword>
<dbReference type="InterPro" id="IPR036397">
    <property type="entry name" value="RNaseH_sf"/>
</dbReference>
<dbReference type="GO" id="GO:0003677">
    <property type="term" value="F:DNA binding"/>
    <property type="evidence" value="ECO:0007669"/>
    <property type="project" value="InterPro"/>
</dbReference>
<feature type="non-terminal residue" evidence="1">
    <location>
        <position position="325"/>
    </location>
</feature>
<dbReference type="PANTHER" id="PTHR33050:SF7">
    <property type="entry name" value="RIBONUCLEASE H"/>
    <property type="match status" value="1"/>
</dbReference>
<dbReference type="Gene3D" id="3.30.420.10">
    <property type="entry name" value="Ribonuclease H-like superfamily/Ribonuclease H"/>
    <property type="match status" value="1"/>
</dbReference>
<protein>
    <recommendedName>
        <fullName evidence="3">RNase H type-1 domain-containing protein</fullName>
    </recommendedName>
</protein>
<dbReference type="EMBL" id="VVIM01000686">
    <property type="protein sequence ID" value="KAB0790851.1"/>
    <property type="molecule type" value="Genomic_DNA"/>
</dbReference>
<sequence length="325" mass="37932">KSDIIPKTKCTFLGFVFNSSNMTIYIPDSKKQNLKKLISLFVSKKQCKIRTLVGTLISICPAIRYSWLFTKRLEREKFLALKGNNYNFDKTMSLTKEVKIDLLWWSKNISVGYNHIRDTEYKLEIFSDASRSGWGAVSNNKTVHGFWSEKELSHHINYLELLAAFHGLKKFAKNFKFCNCLLRIDNTTAVAYINKMGSIQYPHLNKLTREMWLWCKQRHIFIKAVYIKSADNVTADRESRRENPNIEFMLADWAFEAIVDKLGTPEIDLFASKSNNKCVNFVTITTDAFTISWEKIFFYIFPPFSNRVIIRILQKIKKEKARGIV</sequence>
<dbReference type="GO" id="GO:0009007">
    <property type="term" value="F:site-specific DNA-methyltransferase (adenine-specific) activity"/>
    <property type="evidence" value="ECO:0007669"/>
    <property type="project" value="InterPro"/>
</dbReference>
<dbReference type="InParanoid" id="A0A5N4A0K8"/>
<dbReference type="Pfam" id="PF05869">
    <property type="entry name" value="Dam"/>
    <property type="match status" value="1"/>
</dbReference>
<dbReference type="InterPro" id="IPR052055">
    <property type="entry name" value="Hepadnavirus_pol/RT"/>
</dbReference>
<comment type="caution">
    <text evidence="1">The sequence shown here is derived from an EMBL/GenBank/DDBJ whole genome shotgun (WGS) entry which is preliminary data.</text>
</comment>
<reference evidence="1 2" key="1">
    <citation type="journal article" date="2018" name="Elife">
        <title>Firefly genomes illuminate parallel origins of bioluminescence in beetles.</title>
        <authorList>
            <person name="Fallon T.R."/>
            <person name="Lower S.E."/>
            <person name="Chang C.H."/>
            <person name="Bessho-Uehara M."/>
            <person name="Martin G.J."/>
            <person name="Bewick A.J."/>
            <person name="Behringer M."/>
            <person name="Debat H.J."/>
            <person name="Wong I."/>
            <person name="Day J.C."/>
            <person name="Suvorov A."/>
            <person name="Silva C.J."/>
            <person name="Stanger-Hall K.F."/>
            <person name="Hall D.W."/>
            <person name="Schmitz R.J."/>
            <person name="Nelson D.R."/>
            <person name="Lewis S.M."/>
            <person name="Shigenobu S."/>
            <person name="Bybee S.M."/>
            <person name="Larracuente A.M."/>
            <person name="Oba Y."/>
            <person name="Weng J.K."/>
        </authorList>
    </citation>
    <scope>NUCLEOTIDE SEQUENCE [LARGE SCALE GENOMIC DNA]</scope>
    <source>
        <strain evidence="1">1611_PpyrPB1</strain>
        <tissue evidence="1">Whole body</tissue>
    </source>
</reference>
<evidence type="ECO:0000313" key="1">
    <source>
        <dbReference type="EMBL" id="KAB0790851.1"/>
    </source>
</evidence>
<dbReference type="SUPFAM" id="SSF53098">
    <property type="entry name" value="Ribonuclease H-like"/>
    <property type="match status" value="1"/>
</dbReference>
<dbReference type="AlphaFoldDB" id="A0A5N4A0K8"/>
<accession>A0A5N4A0K8</accession>
<gene>
    <name evidence="1" type="ORF">PPYR_15077</name>
</gene>
<name>A0A5N4A0K8_PHOPY</name>
<organism evidence="1 2">
    <name type="scientific">Photinus pyralis</name>
    <name type="common">Common eastern firefly</name>
    <name type="synonym">Lampyris pyralis</name>
    <dbReference type="NCBI Taxonomy" id="7054"/>
    <lineage>
        <taxon>Eukaryota</taxon>
        <taxon>Metazoa</taxon>
        <taxon>Ecdysozoa</taxon>
        <taxon>Arthropoda</taxon>
        <taxon>Hexapoda</taxon>
        <taxon>Insecta</taxon>
        <taxon>Pterygota</taxon>
        <taxon>Neoptera</taxon>
        <taxon>Endopterygota</taxon>
        <taxon>Coleoptera</taxon>
        <taxon>Polyphaga</taxon>
        <taxon>Elateriformia</taxon>
        <taxon>Elateroidea</taxon>
        <taxon>Lampyridae</taxon>
        <taxon>Lampyrinae</taxon>
        <taxon>Photinus</taxon>
    </lineage>
</organism>
<dbReference type="PANTHER" id="PTHR33050">
    <property type="entry name" value="REVERSE TRANSCRIPTASE DOMAIN-CONTAINING PROTEIN"/>
    <property type="match status" value="1"/>
</dbReference>
<dbReference type="CDD" id="cd09275">
    <property type="entry name" value="RNase_HI_RT_DIRS1"/>
    <property type="match status" value="1"/>
</dbReference>
<evidence type="ECO:0008006" key="3">
    <source>
        <dbReference type="Google" id="ProtNLM"/>
    </source>
</evidence>
<dbReference type="InterPro" id="IPR012337">
    <property type="entry name" value="RNaseH-like_sf"/>
</dbReference>